<dbReference type="OMA" id="HIGYFGA"/>
<dbReference type="Gene3D" id="3.40.50.1820">
    <property type="entry name" value="alpha/beta hydrolase"/>
    <property type="match status" value="1"/>
</dbReference>
<dbReference type="EMBL" id="ADBJ01000008">
    <property type="protein sequence ID" value="EFA85229.1"/>
    <property type="molecule type" value="Genomic_DNA"/>
</dbReference>
<dbReference type="ESTHER" id="polpa-d3b1q5">
    <property type="family name" value="DLH-S"/>
</dbReference>
<sequence>MDSRLSNVTIKVDCVTLEGILCIPLNPIGIIVFSHGTGSSRISPSNLYVSKVLNSAGFATLLFDLLTPQEERLDSITGEFRSNLNFLSNRIISTTNWIKENPLLTGLPIGYYGASAGGGAAILSSHSSNNLIFGVVSRGGRPDLVGGLLKSITTPTLLIVGGDDCDTYSLNKSAIQQMNQCQDKELIVIPNASHLFPEPGCLEQVAEFSKQFLKNQLDNFIKQHSPTCGSSNGSGSSINNTFNNNSNSFLLGKSILVSNSTTVQLEFGID</sequence>
<protein>
    <recommendedName>
        <fullName evidence="3">Dienelactone hydrolase domain-containing protein</fullName>
    </recommendedName>
</protein>
<evidence type="ECO:0000313" key="2">
    <source>
        <dbReference type="Proteomes" id="UP000001396"/>
    </source>
</evidence>
<keyword evidence="2" id="KW-1185">Reference proteome</keyword>
<proteinExistence type="predicted"/>
<evidence type="ECO:0008006" key="3">
    <source>
        <dbReference type="Google" id="ProtNLM"/>
    </source>
</evidence>
<dbReference type="GeneID" id="31357754"/>
<name>D3B1Q5_HETP5</name>
<dbReference type="SUPFAM" id="SSF53474">
    <property type="entry name" value="alpha/beta-Hydrolases"/>
    <property type="match status" value="1"/>
</dbReference>
<dbReference type="Proteomes" id="UP000001396">
    <property type="component" value="Unassembled WGS sequence"/>
</dbReference>
<dbReference type="InParanoid" id="D3B1Q5"/>
<comment type="caution">
    <text evidence="1">The sequence shown here is derived from an EMBL/GenBank/DDBJ whole genome shotgun (WGS) entry which is preliminary data.</text>
</comment>
<dbReference type="InterPro" id="IPR029058">
    <property type="entry name" value="AB_hydrolase_fold"/>
</dbReference>
<dbReference type="AlphaFoldDB" id="D3B1Q5"/>
<gene>
    <name evidence="1" type="ORF">PPL_02229</name>
</gene>
<evidence type="ECO:0000313" key="1">
    <source>
        <dbReference type="EMBL" id="EFA85229.1"/>
    </source>
</evidence>
<accession>D3B1Q5</accession>
<organism evidence="1 2">
    <name type="scientific">Heterostelium pallidum (strain ATCC 26659 / Pp 5 / PN500)</name>
    <name type="common">Cellular slime mold</name>
    <name type="synonym">Polysphondylium pallidum</name>
    <dbReference type="NCBI Taxonomy" id="670386"/>
    <lineage>
        <taxon>Eukaryota</taxon>
        <taxon>Amoebozoa</taxon>
        <taxon>Evosea</taxon>
        <taxon>Eumycetozoa</taxon>
        <taxon>Dictyostelia</taxon>
        <taxon>Acytosteliales</taxon>
        <taxon>Acytosteliaceae</taxon>
        <taxon>Heterostelium</taxon>
    </lineage>
</organism>
<dbReference type="RefSeq" id="XP_020437338.1">
    <property type="nucleotide sequence ID" value="XM_020573221.1"/>
</dbReference>
<dbReference type="STRING" id="670386.D3B1Q5"/>
<reference evidence="1 2" key="1">
    <citation type="journal article" date="2011" name="Genome Res.">
        <title>Phylogeny-wide analysis of social amoeba genomes highlights ancient origins for complex intercellular communication.</title>
        <authorList>
            <person name="Heidel A.J."/>
            <person name="Lawal H.M."/>
            <person name="Felder M."/>
            <person name="Schilde C."/>
            <person name="Helps N.R."/>
            <person name="Tunggal B."/>
            <person name="Rivero F."/>
            <person name="John U."/>
            <person name="Schleicher M."/>
            <person name="Eichinger L."/>
            <person name="Platzer M."/>
            <person name="Noegel A.A."/>
            <person name="Schaap P."/>
            <person name="Gloeckner G."/>
        </authorList>
    </citation>
    <scope>NUCLEOTIDE SEQUENCE [LARGE SCALE GENOMIC DNA]</scope>
    <source>
        <strain evidence="2">ATCC 26659 / Pp 5 / PN500</strain>
    </source>
</reference>